<evidence type="ECO:0000313" key="3">
    <source>
        <dbReference type="Proteomes" id="UP001281410"/>
    </source>
</evidence>
<dbReference type="PANTHER" id="PTHR38926:SF2">
    <property type="entry name" value="F-BOX_LRR-REPEAT PROTEIN 21-RELATED"/>
    <property type="match status" value="1"/>
</dbReference>
<comment type="caution">
    <text evidence="2">The sequence shown here is derived from an EMBL/GenBank/DDBJ whole genome shotgun (WGS) entry which is preliminary data.</text>
</comment>
<dbReference type="InterPro" id="IPR032675">
    <property type="entry name" value="LRR_dom_sf"/>
</dbReference>
<dbReference type="Pfam" id="PF12937">
    <property type="entry name" value="F-box-like"/>
    <property type="match status" value="1"/>
</dbReference>
<keyword evidence="3" id="KW-1185">Reference proteome</keyword>
<dbReference type="Proteomes" id="UP001281410">
    <property type="component" value="Unassembled WGS sequence"/>
</dbReference>
<dbReference type="PANTHER" id="PTHR38926">
    <property type="entry name" value="F-BOX DOMAIN CONTAINING PROTEIN, EXPRESSED"/>
    <property type="match status" value="1"/>
</dbReference>
<organism evidence="2 3">
    <name type="scientific">Dipteronia sinensis</name>
    <dbReference type="NCBI Taxonomy" id="43782"/>
    <lineage>
        <taxon>Eukaryota</taxon>
        <taxon>Viridiplantae</taxon>
        <taxon>Streptophyta</taxon>
        <taxon>Embryophyta</taxon>
        <taxon>Tracheophyta</taxon>
        <taxon>Spermatophyta</taxon>
        <taxon>Magnoliopsida</taxon>
        <taxon>eudicotyledons</taxon>
        <taxon>Gunneridae</taxon>
        <taxon>Pentapetalae</taxon>
        <taxon>rosids</taxon>
        <taxon>malvids</taxon>
        <taxon>Sapindales</taxon>
        <taxon>Sapindaceae</taxon>
        <taxon>Hippocastanoideae</taxon>
        <taxon>Acereae</taxon>
        <taxon>Dipteronia</taxon>
    </lineage>
</organism>
<feature type="domain" description="F-box" evidence="1">
    <location>
        <begin position="60"/>
        <end position="99"/>
    </location>
</feature>
<dbReference type="EMBL" id="JANJYJ010000006">
    <property type="protein sequence ID" value="KAK3206767.1"/>
    <property type="molecule type" value="Genomic_DNA"/>
</dbReference>
<accession>A0AAE0AAF9</accession>
<dbReference type="Gene3D" id="3.80.10.10">
    <property type="entry name" value="Ribonuclease Inhibitor"/>
    <property type="match status" value="1"/>
</dbReference>
<gene>
    <name evidence="2" type="ORF">Dsin_020813</name>
</gene>
<sequence>MSSWTADPEWLNWVELQPDVTAAIFSKLGEIEEWWTHIEIRWGRTTDPEWLNWVELQRDLTAAIFSKLSDIEVLTSVQHVCLAWLKICNDLFMWRTIDMHNLAVVFDMDLDYFKICRGAVDHSNDHLSRINIEYFFNDELLHYIGDQCRP</sequence>
<dbReference type="AlphaFoldDB" id="A0AAE0AAF9"/>
<dbReference type="SUPFAM" id="SSF81383">
    <property type="entry name" value="F-box domain"/>
    <property type="match status" value="1"/>
</dbReference>
<protein>
    <recommendedName>
        <fullName evidence="1">F-box domain-containing protein</fullName>
    </recommendedName>
</protein>
<evidence type="ECO:0000259" key="1">
    <source>
        <dbReference type="Pfam" id="PF12937"/>
    </source>
</evidence>
<evidence type="ECO:0000313" key="2">
    <source>
        <dbReference type="EMBL" id="KAK3206767.1"/>
    </source>
</evidence>
<dbReference type="InterPro" id="IPR036047">
    <property type="entry name" value="F-box-like_dom_sf"/>
</dbReference>
<proteinExistence type="predicted"/>
<dbReference type="InterPro" id="IPR001810">
    <property type="entry name" value="F-box_dom"/>
</dbReference>
<reference evidence="2" key="1">
    <citation type="journal article" date="2023" name="Plant J.">
        <title>Genome sequences and population genomics provide insights into the demographic history, inbreeding, and mutation load of two 'living fossil' tree species of Dipteronia.</title>
        <authorList>
            <person name="Feng Y."/>
            <person name="Comes H.P."/>
            <person name="Chen J."/>
            <person name="Zhu S."/>
            <person name="Lu R."/>
            <person name="Zhang X."/>
            <person name="Li P."/>
            <person name="Qiu J."/>
            <person name="Olsen K.M."/>
            <person name="Qiu Y."/>
        </authorList>
    </citation>
    <scope>NUCLEOTIDE SEQUENCE</scope>
    <source>
        <strain evidence="2">NBL</strain>
    </source>
</reference>
<name>A0AAE0AAF9_9ROSI</name>
<dbReference type="CDD" id="cd22164">
    <property type="entry name" value="F-box_AtSKIP19-like"/>
    <property type="match status" value="1"/>
</dbReference>